<dbReference type="GO" id="GO:0019679">
    <property type="term" value="P:propionate metabolic process, methylcitrate cycle"/>
    <property type="evidence" value="ECO:0007669"/>
    <property type="project" value="TreeGrafter"/>
</dbReference>
<dbReference type="GO" id="GO:0005975">
    <property type="term" value="P:carbohydrate metabolic process"/>
    <property type="evidence" value="ECO:0007669"/>
    <property type="project" value="TreeGrafter"/>
</dbReference>
<dbReference type="InterPro" id="IPR036969">
    <property type="entry name" value="Citrate_synthase_sf"/>
</dbReference>
<dbReference type="GO" id="GO:0005759">
    <property type="term" value="C:mitochondrial matrix"/>
    <property type="evidence" value="ECO:0007669"/>
    <property type="project" value="TreeGrafter"/>
</dbReference>
<feature type="transmembrane region" description="Helical" evidence="4">
    <location>
        <begin position="12"/>
        <end position="31"/>
    </location>
</feature>
<dbReference type="InterPro" id="IPR019810">
    <property type="entry name" value="Citrate_synthase_AS"/>
</dbReference>
<keyword evidence="2" id="KW-0808">Transferase</keyword>
<dbReference type="PROSITE" id="PS00480">
    <property type="entry name" value="CITRATE_SYNTHASE"/>
    <property type="match status" value="1"/>
</dbReference>
<dbReference type="Gene3D" id="1.10.230.10">
    <property type="entry name" value="Cytochrome P450-Terp, domain 2"/>
    <property type="match status" value="1"/>
</dbReference>
<dbReference type="InterPro" id="IPR016142">
    <property type="entry name" value="Citrate_synth-like_lrg_a-sub"/>
</dbReference>
<organism evidence="5">
    <name type="scientific">Neospora caninum (strain Liverpool)</name>
    <dbReference type="NCBI Taxonomy" id="572307"/>
    <lineage>
        <taxon>Eukaryota</taxon>
        <taxon>Sar</taxon>
        <taxon>Alveolata</taxon>
        <taxon>Apicomplexa</taxon>
        <taxon>Conoidasida</taxon>
        <taxon>Coccidia</taxon>
        <taxon>Eucoccidiorida</taxon>
        <taxon>Eimeriorina</taxon>
        <taxon>Sarcocystidae</taxon>
        <taxon>Neospora</taxon>
    </lineage>
</organism>
<evidence type="ECO:0000256" key="3">
    <source>
        <dbReference type="SAM" id="MobiDB-lite"/>
    </source>
</evidence>
<name>A0A0F7UEA7_NEOCL</name>
<keyword evidence="4" id="KW-0812">Transmembrane</keyword>
<dbReference type="PANTHER" id="PTHR11739">
    <property type="entry name" value="CITRATE SYNTHASE"/>
    <property type="match status" value="1"/>
</dbReference>
<evidence type="ECO:0000256" key="1">
    <source>
        <dbReference type="ARBA" id="ARBA00010566"/>
    </source>
</evidence>
<dbReference type="AlphaFoldDB" id="A0A0F7UEA7"/>
<protein>
    <submittedName>
        <fullName evidence="5">Citrate synthase, putative</fullName>
    </submittedName>
</protein>
<proteinExistence type="inferred from homology"/>
<dbReference type="Pfam" id="PF00285">
    <property type="entry name" value="Citrate_synt"/>
    <property type="match status" value="1"/>
</dbReference>
<dbReference type="Gene3D" id="1.10.580.10">
    <property type="entry name" value="Citrate Synthase, domain 1"/>
    <property type="match status" value="1"/>
</dbReference>
<sequence>MPLQYLLQLPPPYILCFLLLFPCTILMAAVVRTCRIRLRTDTFLAPCEASEVLRGRLVHNISASTGLKTCCSASIGQFQHASCLWRKSTVATRSFCNRPSYPYAKSILPTVAIRPLSLARQGISVANRTWLGDHALKCPHYDVQVPIAPSERAFFCDCRSLFCSQTFFVVTATTVERQSFKENTKNGILRVTVQSENPYRVPSLLRHYRGLHIGSVEPNLREFPPRKITWQQERKALLSSEMARQQPESSEEKRKNSNYPPGLEGVVAGESAISSLTYRGYRIADLTEKATFEEVVFLLLHGRLPTKDELERQHQELVKARILPPVLKACLERFPKSAHPMDVLRTGCSVMGMLEQERVPPEQQAKIGVRLIGIYSSILFYWYHYAHHGIRICEETDPADSVAAHFLKLLNRHDSLAEPHPLEVKTVDVSLILYAEHEFNASTFAARVTAATRSDIYSAICSAIGTLKGPLHGGANEAAMMFLQELRDLQHANEALESIWRRHDRVMGFGHRVYKQGDPRSHLMMKFALDLAENAPKKDPNLVRIAQHIAERMEKEKHLAANVDFPCAIAYHQCGIPTDFYTPLFVLARTAGWTAHIIEQRANNRLIRPLSHYVGPPVRSFPSIEEREKEPSRAEQFDSRL</sequence>
<evidence type="ECO:0000256" key="2">
    <source>
        <dbReference type="ARBA" id="ARBA00022679"/>
    </source>
</evidence>
<evidence type="ECO:0000256" key="4">
    <source>
        <dbReference type="SAM" id="Phobius"/>
    </source>
</evidence>
<dbReference type="EMBL" id="LN714482">
    <property type="protein sequence ID" value="CEL66667.1"/>
    <property type="molecule type" value="Genomic_DNA"/>
</dbReference>
<accession>A0A0F7UEA7</accession>
<feature type="compositionally biased region" description="Basic and acidic residues" evidence="3">
    <location>
        <begin position="624"/>
        <end position="641"/>
    </location>
</feature>
<gene>
    <name evidence="5" type="ORF">BN1204_024780</name>
</gene>
<keyword evidence="4" id="KW-1133">Transmembrane helix</keyword>
<dbReference type="InterPro" id="IPR002020">
    <property type="entry name" value="Citrate_synthase"/>
</dbReference>
<reference evidence="5" key="1">
    <citation type="journal article" date="2015" name="PLoS ONE">
        <title>Comprehensive Evaluation of Toxoplasma gondii VEG and Neospora caninum LIV Genomes with Tachyzoite Stage Transcriptome and Proteome Defines Novel Transcript Features.</title>
        <authorList>
            <person name="Ramaprasad A."/>
            <person name="Mourier T."/>
            <person name="Naeem R."/>
            <person name="Malas T.B."/>
            <person name="Moussa E."/>
            <person name="Panigrahi A."/>
            <person name="Vermont S.J."/>
            <person name="Otto T.D."/>
            <person name="Wastling J."/>
            <person name="Pain A."/>
        </authorList>
    </citation>
    <scope>NUCLEOTIDE SEQUENCE</scope>
    <source>
        <strain evidence="5">Liverpool</strain>
    </source>
</reference>
<feature type="region of interest" description="Disordered" evidence="3">
    <location>
        <begin position="239"/>
        <end position="263"/>
    </location>
</feature>
<dbReference type="SUPFAM" id="SSF48256">
    <property type="entry name" value="Citrate synthase"/>
    <property type="match status" value="1"/>
</dbReference>
<keyword evidence="4" id="KW-0472">Membrane</keyword>
<comment type="similarity">
    <text evidence="1">Belongs to the citrate synthase family.</text>
</comment>
<feature type="region of interest" description="Disordered" evidence="3">
    <location>
        <begin position="621"/>
        <end position="641"/>
    </location>
</feature>
<dbReference type="GO" id="GO:0006099">
    <property type="term" value="P:tricarboxylic acid cycle"/>
    <property type="evidence" value="ECO:0007669"/>
    <property type="project" value="TreeGrafter"/>
</dbReference>
<dbReference type="InterPro" id="IPR016143">
    <property type="entry name" value="Citrate_synth-like_sm_a-sub"/>
</dbReference>
<evidence type="ECO:0000313" key="5">
    <source>
        <dbReference type="EMBL" id="CEL66667.1"/>
    </source>
</evidence>
<dbReference type="PANTHER" id="PTHR11739:SF25">
    <property type="entry name" value="CITRATE SYNTHASE-RELATED PROTEIN DDB_G0287281"/>
    <property type="match status" value="1"/>
</dbReference>
<dbReference type="GO" id="GO:0050440">
    <property type="term" value="F:2-methylcitrate synthase activity"/>
    <property type="evidence" value="ECO:0007669"/>
    <property type="project" value="TreeGrafter"/>
</dbReference>